<evidence type="ECO:0000313" key="1">
    <source>
        <dbReference type="EMBL" id="SCZ93298.1"/>
    </source>
</evidence>
<name>A0A2X0LL56_9BASI</name>
<dbReference type="Proteomes" id="UP000249723">
    <property type="component" value="Unassembled WGS sequence"/>
</dbReference>
<dbReference type="EMBL" id="FMWP01000047">
    <property type="protein sequence ID" value="SCZ93298.1"/>
    <property type="molecule type" value="Genomic_DNA"/>
</dbReference>
<protein>
    <submittedName>
        <fullName evidence="1">BZ3500_MvSof-1268-A1-R1_Chr6-2g08592 protein</fullName>
    </submittedName>
</protein>
<gene>
    <name evidence="1" type="ORF">BZ3500_MVSOF-1268-A1-R1_CHR6-2G08592</name>
</gene>
<proteinExistence type="predicted"/>
<accession>A0A2X0LL56</accession>
<evidence type="ECO:0000313" key="2">
    <source>
        <dbReference type="Proteomes" id="UP000249723"/>
    </source>
</evidence>
<sequence length="55" mass="6141">MLQMLQAIFKNRENAVRTFFARTESEEPARASAVSVLLRRGLLTCTQGSALDQIT</sequence>
<reference evidence="2" key="1">
    <citation type="submission" date="2016-10" db="EMBL/GenBank/DDBJ databases">
        <authorList>
            <person name="Jeantristanb JTB J.-T."/>
            <person name="Ricardo R."/>
        </authorList>
    </citation>
    <scope>NUCLEOTIDE SEQUENCE [LARGE SCALE GENOMIC DNA]</scope>
</reference>
<keyword evidence="2" id="KW-1185">Reference proteome</keyword>
<dbReference type="AlphaFoldDB" id="A0A2X0LL56"/>
<organism evidence="1 2">
    <name type="scientific">Microbotryum saponariae</name>
    <dbReference type="NCBI Taxonomy" id="289078"/>
    <lineage>
        <taxon>Eukaryota</taxon>
        <taxon>Fungi</taxon>
        <taxon>Dikarya</taxon>
        <taxon>Basidiomycota</taxon>
        <taxon>Pucciniomycotina</taxon>
        <taxon>Microbotryomycetes</taxon>
        <taxon>Microbotryales</taxon>
        <taxon>Microbotryaceae</taxon>
        <taxon>Microbotryum</taxon>
    </lineage>
</organism>